<accession>A0ABP4Y6L2</accession>
<proteinExistence type="predicted"/>
<gene>
    <name evidence="1" type="ORF">GCM10009682_21540</name>
</gene>
<evidence type="ECO:0000313" key="1">
    <source>
        <dbReference type="EMBL" id="GAA1799608.1"/>
    </source>
</evidence>
<name>A0ABP4Y6L2_9ACTN</name>
<dbReference type="Proteomes" id="UP001500218">
    <property type="component" value="Unassembled WGS sequence"/>
</dbReference>
<protein>
    <recommendedName>
        <fullName evidence="3">HEAT repeat domain-containing protein</fullName>
    </recommendedName>
</protein>
<comment type="caution">
    <text evidence="1">The sequence shown here is derived from an EMBL/GenBank/DDBJ whole genome shotgun (WGS) entry which is preliminary data.</text>
</comment>
<sequence>MADLVHLTPARNARRVVRTGIAARSYGRSGGRGVYCMPVLPSFALTYQWTRELRRWKPGVLVAAHLRIPDDEPVTVGRYGTEPRQVTAAEAAAIVRDLADPRGYEVFVPRAVTPAEVRRVRQIPQGVGWRYQPDAHGRRPCACPACVQPGTPGSGKLRRAYPYDKRPTGKPQLMANLRAATKPGEIVQALYALYGRRWGGAEELAYLVEHPDQEVREVLADLLRNYRGHAAKVLRHRLAETGTHGADE</sequence>
<organism evidence="1 2">
    <name type="scientific">Luedemannella flava</name>
    <dbReference type="NCBI Taxonomy" id="349316"/>
    <lineage>
        <taxon>Bacteria</taxon>
        <taxon>Bacillati</taxon>
        <taxon>Actinomycetota</taxon>
        <taxon>Actinomycetes</taxon>
        <taxon>Micromonosporales</taxon>
        <taxon>Micromonosporaceae</taxon>
        <taxon>Luedemannella</taxon>
    </lineage>
</organism>
<keyword evidence="2" id="KW-1185">Reference proteome</keyword>
<dbReference type="RefSeq" id="WP_344128969.1">
    <property type="nucleotide sequence ID" value="NZ_BAAALT010000053.1"/>
</dbReference>
<evidence type="ECO:0000313" key="2">
    <source>
        <dbReference type="Proteomes" id="UP001500218"/>
    </source>
</evidence>
<evidence type="ECO:0008006" key="3">
    <source>
        <dbReference type="Google" id="ProtNLM"/>
    </source>
</evidence>
<reference evidence="2" key="1">
    <citation type="journal article" date="2019" name="Int. J. Syst. Evol. Microbiol.">
        <title>The Global Catalogue of Microorganisms (GCM) 10K type strain sequencing project: providing services to taxonomists for standard genome sequencing and annotation.</title>
        <authorList>
            <consortium name="The Broad Institute Genomics Platform"/>
            <consortium name="The Broad Institute Genome Sequencing Center for Infectious Disease"/>
            <person name="Wu L."/>
            <person name="Ma J."/>
        </authorList>
    </citation>
    <scope>NUCLEOTIDE SEQUENCE [LARGE SCALE GENOMIC DNA]</scope>
    <source>
        <strain evidence="2">JCM 13250</strain>
    </source>
</reference>
<dbReference type="EMBL" id="BAAALT010000053">
    <property type="protein sequence ID" value="GAA1799608.1"/>
    <property type="molecule type" value="Genomic_DNA"/>
</dbReference>